<feature type="transmembrane region" description="Helical" evidence="7">
    <location>
        <begin position="144"/>
        <end position="161"/>
    </location>
</feature>
<evidence type="ECO:0000256" key="7">
    <source>
        <dbReference type="SAM" id="Phobius"/>
    </source>
</evidence>
<feature type="transmembrane region" description="Helical" evidence="7">
    <location>
        <begin position="268"/>
        <end position="290"/>
    </location>
</feature>
<dbReference type="CDD" id="cd06261">
    <property type="entry name" value="TM_PBP2"/>
    <property type="match status" value="1"/>
</dbReference>
<dbReference type="GO" id="GO:0005886">
    <property type="term" value="C:plasma membrane"/>
    <property type="evidence" value="ECO:0007669"/>
    <property type="project" value="UniProtKB-SubCell"/>
</dbReference>
<evidence type="ECO:0000256" key="3">
    <source>
        <dbReference type="ARBA" id="ARBA00022475"/>
    </source>
</evidence>
<dbReference type="InterPro" id="IPR050366">
    <property type="entry name" value="BP-dependent_transpt_permease"/>
</dbReference>
<dbReference type="AlphaFoldDB" id="A0A381WFD4"/>
<evidence type="ECO:0000256" key="6">
    <source>
        <dbReference type="ARBA" id="ARBA00023136"/>
    </source>
</evidence>
<dbReference type="Pfam" id="PF00528">
    <property type="entry name" value="BPD_transp_1"/>
    <property type="match status" value="1"/>
</dbReference>
<feature type="domain" description="ABC transmembrane type-1" evidence="8">
    <location>
        <begin position="102"/>
        <end position="290"/>
    </location>
</feature>
<evidence type="ECO:0000259" key="8">
    <source>
        <dbReference type="PROSITE" id="PS50928"/>
    </source>
</evidence>
<keyword evidence="3" id="KW-1003">Cell membrane</keyword>
<feature type="transmembrane region" description="Helical" evidence="7">
    <location>
        <begin position="210"/>
        <end position="237"/>
    </location>
</feature>
<protein>
    <recommendedName>
        <fullName evidence="8">ABC transmembrane type-1 domain-containing protein</fullName>
    </recommendedName>
</protein>
<feature type="transmembrane region" description="Helical" evidence="7">
    <location>
        <begin position="114"/>
        <end position="132"/>
    </location>
</feature>
<dbReference type="InterPro" id="IPR025966">
    <property type="entry name" value="OppC_N"/>
</dbReference>
<dbReference type="PANTHER" id="PTHR43386:SF1">
    <property type="entry name" value="D,D-DIPEPTIDE TRANSPORT SYSTEM PERMEASE PROTEIN DDPC-RELATED"/>
    <property type="match status" value="1"/>
</dbReference>
<dbReference type="Gene3D" id="1.10.3720.10">
    <property type="entry name" value="MetI-like"/>
    <property type="match status" value="1"/>
</dbReference>
<keyword evidence="2" id="KW-0813">Transport</keyword>
<comment type="subcellular location">
    <subcellularLocation>
        <location evidence="1">Cell membrane</location>
        <topology evidence="1">Multi-pass membrane protein</topology>
    </subcellularLocation>
</comment>
<dbReference type="Pfam" id="PF12911">
    <property type="entry name" value="OppC_N"/>
    <property type="match status" value="1"/>
</dbReference>
<dbReference type="PANTHER" id="PTHR43386">
    <property type="entry name" value="OLIGOPEPTIDE TRANSPORT SYSTEM PERMEASE PROTEIN APPC"/>
    <property type="match status" value="1"/>
</dbReference>
<proteinExistence type="predicted"/>
<feature type="transmembrane region" description="Helical" evidence="7">
    <location>
        <begin position="40"/>
        <end position="63"/>
    </location>
</feature>
<evidence type="ECO:0000256" key="1">
    <source>
        <dbReference type="ARBA" id="ARBA00004651"/>
    </source>
</evidence>
<gene>
    <name evidence="9" type="ORF">METZ01_LOCUS103497</name>
</gene>
<keyword evidence="5 7" id="KW-1133">Transmembrane helix</keyword>
<accession>A0A381WFD4</accession>
<evidence type="ECO:0000313" key="9">
    <source>
        <dbReference type="EMBL" id="SVA50643.1"/>
    </source>
</evidence>
<dbReference type="PROSITE" id="PS50928">
    <property type="entry name" value="ABC_TM1"/>
    <property type="match status" value="1"/>
</dbReference>
<dbReference type="InterPro" id="IPR000515">
    <property type="entry name" value="MetI-like"/>
</dbReference>
<keyword evidence="4 7" id="KW-0812">Transmembrane</keyword>
<sequence>MKKPQNSNQTIPSSAFSDEIEITKIEHPLIESGRMFVRNVSAVVGFLMLIAIIILTLVVPHFYSVDPFDMVWRPLSPPGTETVLFGTDYLGRDILAGIIHGGRATLAVGGSADLLTVGIGISVGSLAGYYGGWVDEILMQVTEFFQVLPTLLFAMVIVALFRPSVVTVAVSIGVVSWTAVARLTRSEFLRIRSLDYVRASRSIGSRNARIIWMVILPNAMPPLVVQSALTVGVAILFEAGLSFLGLSDPNVMSWGFMIGSSRDYLMDAWWTVTIPGIFIFLTVLSVSLIGDGLNDATNPKLRDR</sequence>
<evidence type="ECO:0000256" key="5">
    <source>
        <dbReference type="ARBA" id="ARBA00022989"/>
    </source>
</evidence>
<keyword evidence="6 7" id="KW-0472">Membrane</keyword>
<dbReference type="InterPro" id="IPR035906">
    <property type="entry name" value="MetI-like_sf"/>
</dbReference>
<evidence type="ECO:0000256" key="4">
    <source>
        <dbReference type="ARBA" id="ARBA00022692"/>
    </source>
</evidence>
<evidence type="ECO:0000256" key="2">
    <source>
        <dbReference type="ARBA" id="ARBA00022448"/>
    </source>
</evidence>
<dbReference type="SUPFAM" id="SSF161098">
    <property type="entry name" value="MetI-like"/>
    <property type="match status" value="1"/>
</dbReference>
<reference evidence="9" key="1">
    <citation type="submission" date="2018-05" db="EMBL/GenBank/DDBJ databases">
        <authorList>
            <person name="Lanie J.A."/>
            <person name="Ng W.-L."/>
            <person name="Kazmierczak K.M."/>
            <person name="Andrzejewski T.M."/>
            <person name="Davidsen T.M."/>
            <person name="Wayne K.J."/>
            <person name="Tettelin H."/>
            <person name="Glass J.I."/>
            <person name="Rusch D."/>
            <person name="Podicherti R."/>
            <person name="Tsui H.-C.T."/>
            <person name="Winkler M.E."/>
        </authorList>
    </citation>
    <scope>NUCLEOTIDE SEQUENCE</scope>
</reference>
<name>A0A381WFD4_9ZZZZ</name>
<dbReference type="GO" id="GO:0055085">
    <property type="term" value="P:transmembrane transport"/>
    <property type="evidence" value="ECO:0007669"/>
    <property type="project" value="InterPro"/>
</dbReference>
<organism evidence="9">
    <name type="scientific">marine metagenome</name>
    <dbReference type="NCBI Taxonomy" id="408172"/>
    <lineage>
        <taxon>unclassified sequences</taxon>
        <taxon>metagenomes</taxon>
        <taxon>ecological metagenomes</taxon>
    </lineage>
</organism>
<dbReference type="EMBL" id="UINC01011478">
    <property type="protein sequence ID" value="SVA50643.1"/>
    <property type="molecule type" value="Genomic_DNA"/>
</dbReference>